<comment type="caution">
    <text evidence="2">The sequence shown here is derived from an EMBL/GenBank/DDBJ whole genome shotgun (WGS) entry which is preliminary data.</text>
</comment>
<proteinExistence type="predicted"/>
<organism evidence="2 3">
    <name type="scientific">Uliginosibacterium flavum</name>
    <dbReference type="NCBI Taxonomy" id="1396831"/>
    <lineage>
        <taxon>Bacteria</taxon>
        <taxon>Pseudomonadati</taxon>
        <taxon>Pseudomonadota</taxon>
        <taxon>Betaproteobacteria</taxon>
        <taxon>Rhodocyclales</taxon>
        <taxon>Zoogloeaceae</taxon>
        <taxon>Uliginosibacterium</taxon>
    </lineage>
</organism>
<name>A0ABV2THE3_9RHOO</name>
<dbReference type="Proteomes" id="UP001549691">
    <property type="component" value="Unassembled WGS sequence"/>
</dbReference>
<gene>
    <name evidence="2" type="ORF">ABXR19_00310</name>
</gene>
<evidence type="ECO:0000313" key="2">
    <source>
        <dbReference type="EMBL" id="MET7012613.1"/>
    </source>
</evidence>
<keyword evidence="3" id="KW-1185">Reference proteome</keyword>
<keyword evidence="1" id="KW-0812">Transmembrane</keyword>
<accession>A0ABV2THE3</accession>
<evidence type="ECO:0000256" key="1">
    <source>
        <dbReference type="SAM" id="Phobius"/>
    </source>
</evidence>
<dbReference type="EMBL" id="JBEWZI010000001">
    <property type="protein sequence ID" value="MET7012613.1"/>
    <property type="molecule type" value="Genomic_DNA"/>
</dbReference>
<sequence>MLPTGRKRLQLTPRVFMWLGLDVFGMLLFAAGAMFLANGEALLVKFPTSIVESAVSLVAGGVLMLIAAANLLREALPQADRSKDKDFKK</sequence>
<keyword evidence="1" id="KW-1133">Transmembrane helix</keyword>
<feature type="transmembrane region" description="Helical" evidence="1">
    <location>
        <begin position="49"/>
        <end position="72"/>
    </location>
</feature>
<feature type="transmembrane region" description="Helical" evidence="1">
    <location>
        <begin position="15"/>
        <end position="37"/>
    </location>
</feature>
<evidence type="ECO:0000313" key="3">
    <source>
        <dbReference type="Proteomes" id="UP001549691"/>
    </source>
</evidence>
<keyword evidence="1" id="KW-0472">Membrane</keyword>
<reference evidence="2 3" key="1">
    <citation type="submission" date="2024-07" db="EMBL/GenBank/DDBJ databases">
        <title>Uliginosibacterium flavum JJ3220;KACC:17644.</title>
        <authorList>
            <person name="Kim M.K."/>
        </authorList>
    </citation>
    <scope>NUCLEOTIDE SEQUENCE [LARGE SCALE GENOMIC DNA]</scope>
    <source>
        <strain evidence="2 3">KACC:17644</strain>
    </source>
</reference>
<protein>
    <submittedName>
        <fullName evidence="2">Uncharacterized protein</fullName>
    </submittedName>
</protein>